<dbReference type="AlphaFoldDB" id="A0A2M6T199"/>
<feature type="transmembrane region" description="Helical" evidence="1">
    <location>
        <begin position="273"/>
        <end position="290"/>
    </location>
</feature>
<reference evidence="3" key="1">
    <citation type="submission" date="2017-09" db="EMBL/GenBank/DDBJ databases">
        <title>Depth-based differentiation of microbial function through sediment-hosted aquifers and enrichment of novel symbionts in the deep terrestrial subsurface.</title>
        <authorList>
            <person name="Probst A.J."/>
            <person name="Ladd B."/>
            <person name="Jarett J.K."/>
            <person name="Geller-Mcgrath D.E."/>
            <person name="Sieber C.M.K."/>
            <person name="Emerson J.B."/>
            <person name="Anantharaman K."/>
            <person name="Thomas B.C."/>
            <person name="Malmstrom R."/>
            <person name="Stieglmeier M."/>
            <person name="Klingl A."/>
            <person name="Woyke T."/>
            <person name="Ryan C.M."/>
            <person name="Banfield J.F."/>
        </authorList>
    </citation>
    <scope>NUCLEOTIDE SEQUENCE [LARGE SCALE GENOMIC DNA]</scope>
</reference>
<dbReference type="PANTHER" id="PTHR47483">
    <property type="entry name" value="BETA-ARABINOFURANOSYLTRANSFERASE RAY1"/>
    <property type="match status" value="1"/>
</dbReference>
<dbReference type="GO" id="GO:0016757">
    <property type="term" value="F:glycosyltransferase activity"/>
    <property type="evidence" value="ECO:0007669"/>
    <property type="project" value="InterPro"/>
</dbReference>
<evidence type="ECO:0000256" key="1">
    <source>
        <dbReference type="SAM" id="Phobius"/>
    </source>
</evidence>
<gene>
    <name evidence="2" type="ORF">COT34_00655</name>
</gene>
<dbReference type="InterPro" id="IPR044575">
    <property type="entry name" value="RAY1-like"/>
</dbReference>
<sequence>MMTEFTIFTVPRIFRGHFNIIQRNAIQSWIRLLPKGEIILFGNDEGTAETAREFGLRHIPGIARNEFGTPLVNDIFEKAQKIASNDLLAYVNSDIILGSDFPKAIQKITLPQFLLVGQRWDLDIEEEIQFNNDWEAEIRRVLSEKGRLHGPAGIDYFVFQRGLWQDIPAFAIGRTCWDEWLLYWAWSSGVPLIDAGRMVKIIHQNHDYSHFPQGAIGVWKGPEAQKNLQLAGGEAHLFTLRDVSYILTDSGLKKPKLTLYRFFSFPFRYFAKLPSWKIFLFPGWLAMILWRKRRRKIC</sequence>
<keyword evidence="1" id="KW-0812">Transmembrane</keyword>
<protein>
    <recommendedName>
        <fullName evidence="4">Glycosyltransferase 2-like domain-containing protein</fullName>
    </recommendedName>
</protein>
<dbReference type="PANTHER" id="PTHR47483:SF1">
    <property type="entry name" value="BETA-ARABINOFURANOSYLTRANSFERASE RAY1"/>
    <property type="match status" value="1"/>
</dbReference>
<dbReference type="EMBL" id="PEYE01000011">
    <property type="protein sequence ID" value="PIS39018.1"/>
    <property type="molecule type" value="Genomic_DNA"/>
</dbReference>
<dbReference type="Proteomes" id="UP000229390">
    <property type="component" value="Unassembled WGS sequence"/>
</dbReference>
<organism evidence="2 3">
    <name type="scientific">Candidatus Nealsonbacteria bacterium CG08_land_8_20_14_0_20_43_11</name>
    <dbReference type="NCBI Taxonomy" id="1974706"/>
    <lineage>
        <taxon>Bacteria</taxon>
        <taxon>Candidatus Nealsoniibacteriota</taxon>
    </lineage>
</organism>
<dbReference type="InterPro" id="IPR029044">
    <property type="entry name" value="Nucleotide-diphossugar_trans"/>
</dbReference>
<evidence type="ECO:0008006" key="4">
    <source>
        <dbReference type="Google" id="ProtNLM"/>
    </source>
</evidence>
<keyword evidence="1" id="KW-0472">Membrane</keyword>
<evidence type="ECO:0000313" key="2">
    <source>
        <dbReference type="EMBL" id="PIS39018.1"/>
    </source>
</evidence>
<dbReference type="SUPFAM" id="SSF53448">
    <property type="entry name" value="Nucleotide-diphospho-sugar transferases"/>
    <property type="match status" value="1"/>
</dbReference>
<evidence type="ECO:0000313" key="3">
    <source>
        <dbReference type="Proteomes" id="UP000229390"/>
    </source>
</evidence>
<accession>A0A2M6T199</accession>
<name>A0A2M6T199_9BACT</name>
<keyword evidence="1" id="KW-1133">Transmembrane helix</keyword>
<comment type="caution">
    <text evidence="2">The sequence shown here is derived from an EMBL/GenBank/DDBJ whole genome shotgun (WGS) entry which is preliminary data.</text>
</comment>
<proteinExistence type="predicted"/>